<dbReference type="InterPro" id="IPR005229">
    <property type="entry name" value="YicC/YloC-like"/>
</dbReference>
<gene>
    <name evidence="1" type="ORF">LRP50_08285</name>
</gene>
<dbReference type="PANTHER" id="PTHR30636:SF3">
    <property type="entry name" value="UPF0701 PROTEIN YICC"/>
    <property type="match status" value="1"/>
</dbReference>
<proteinExistence type="predicted"/>
<organism evidence="1 2">
    <name type="scientific">Enterovibrio gelatinilyticus</name>
    <dbReference type="NCBI Taxonomy" id="2899819"/>
    <lineage>
        <taxon>Bacteria</taxon>
        <taxon>Pseudomonadati</taxon>
        <taxon>Pseudomonadota</taxon>
        <taxon>Gammaproteobacteria</taxon>
        <taxon>Vibrionales</taxon>
        <taxon>Vibrionaceae</taxon>
        <taxon>Enterovibrio</taxon>
    </lineage>
</organism>
<comment type="caution">
    <text evidence="1">The sequence shown here is derived from an EMBL/GenBank/DDBJ whole genome shotgun (WGS) entry which is preliminary data.</text>
</comment>
<name>A0ABT5QZD1_9GAMM</name>
<protein>
    <submittedName>
        <fullName evidence="1">Uncharacterized protein</fullName>
    </submittedName>
</protein>
<evidence type="ECO:0000313" key="1">
    <source>
        <dbReference type="EMBL" id="MDD1793124.1"/>
    </source>
</evidence>
<accession>A0ABT5QZD1</accession>
<dbReference type="EMBL" id="JAJUBC010000007">
    <property type="protein sequence ID" value="MDD1793124.1"/>
    <property type="molecule type" value="Genomic_DNA"/>
</dbReference>
<dbReference type="PANTHER" id="PTHR30636">
    <property type="entry name" value="UPF0701 PROTEIN YICC"/>
    <property type="match status" value="1"/>
</dbReference>
<keyword evidence="2" id="KW-1185">Reference proteome</keyword>
<sequence length="112" mass="12697">MMETPEQDMNVINKALMSGFDEAVDDFIAARASEGANMKALIEQRLDGIAAEVVKVRAKMPEILNWQLERLITKLEEAKIELDANRVEQVKYSSVYFTERENAAIRGLHKVT</sequence>
<evidence type="ECO:0000313" key="2">
    <source>
        <dbReference type="Proteomes" id="UP001149400"/>
    </source>
</evidence>
<reference evidence="1" key="1">
    <citation type="submission" date="2021-12" db="EMBL/GenBank/DDBJ databases">
        <title>Enterovibrio ZSDZ35 sp. nov. and Enterovibrio ZSDZ42 sp. nov., isolated from coastal seawater in Qingdao.</title>
        <authorList>
            <person name="Zhang P."/>
        </authorList>
    </citation>
    <scope>NUCLEOTIDE SEQUENCE</scope>
    <source>
        <strain evidence="1">ZSDZ42</strain>
    </source>
</reference>
<dbReference type="Proteomes" id="UP001149400">
    <property type="component" value="Unassembled WGS sequence"/>
</dbReference>